<feature type="region of interest" description="Disordered" evidence="1">
    <location>
        <begin position="93"/>
        <end position="121"/>
    </location>
</feature>
<reference evidence="3 4" key="1">
    <citation type="journal article" date="2014" name="Nat. Commun.">
        <title>Molecular traces of alternative social organization in a termite genome.</title>
        <authorList>
            <person name="Terrapon N."/>
            <person name="Li C."/>
            <person name="Robertson H.M."/>
            <person name="Ji L."/>
            <person name="Meng X."/>
            <person name="Booth W."/>
            <person name="Chen Z."/>
            <person name="Childers C.P."/>
            <person name="Glastad K.M."/>
            <person name="Gokhale K."/>
            <person name="Gowin J."/>
            <person name="Gronenberg W."/>
            <person name="Hermansen R.A."/>
            <person name="Hu H."/>
            <person name="Hunt B.G."/>
            <person name="Huylmans A.K."/>
            <person name="Khalil S.M."/>
            <person name="Mitchell R.D."/>
            <person name="Munoz-Torres M.C."/>
            <person name="Mustard J.A."/>
            <person name="Pan H."/>
            <person name="Reese J.T."/>
            <person name="Scharf M.E."/>
            <person name="Sun F."/>
            <person name="Vogel H."/>
            <person name="Xiao J."/>
            <person name="Yang W."/>
            <person name="Yang Z."/>
            <person name="Yang Z."/>
            <person name="Zhou J."/>
            <person name="Zhu J."/>
            <person name="Brent C.S."/>
            <person name="Elsik C.G."/>
            <person name="Goodisman M.A."/>
            <person name="Liberles D.A."/>
            <person name="Roe R.M."/>
            <person name="Vargo E.L."/>
            <person name="Vilcinskas A."/>
            <person name="Wang J."/>
            <person name="Bornberg-Bauer E."/>
            <person name="Korb J."/>
            <person name="Zhang G."/>
            <person name="Liebig J."/>
        </authorList>
    </citation>
    <scope>NUCLEOTIDE SEQUENCE [LARGE SCALE GENOMIC DNA]</scope>
    <source>
        <tissue evidence="3">Whole organism</tissue>
    </source>
</reference>
<protein>
    <submittedName>
        <fullName evidence="3">Uncharacterized protein</fullName>
    </submittedName>
</protein>
<keyword evidence="2" id="KW-0732">Signal</keyword>
<dbReference type="AlphaFoldDB" id="A0A067QVE2"/>
<sequence length="168" mass="19250">MQPGTICKTNASLRTSIRHGMVSKMSSRAMILWTIVMVMAFSCRAEAAPEAFIAPADFRELQQIALAENGLQDAKKREEIATLFQLLEQYHNEWQQQQKPTDEETETQDIGAPQVPEDYSNLPNRMPVETKFFRSQDGVVKDETKRGNYPPPLCYFKICNMGRKRNPH</sequence>
<dbReference type="Proteomes" id="UP000027135">
    <property type="component" value="Unassembled WGS sequence"/>
</dbReference>
<accession>A0A067QVE2</accession>
<name>A0A067QVE2_ZOONE</name>
<evidence type="ECO:0000256" key="1">
    <source>
        <dbReference type="SAM" id="MobiDB-lite"/>
    </source>
</evidence>
<dbReference type="EMBL" id="KK852974">
    <property type="protein sequence ID" value="KDR13067.1"/>
    <property type="molecule type" value="Genomic_DNA"/>
</dbReference>
<dbReference type="InParanoid" id="A0A067QVE2"/>
<proteinExistence type="predicted"/>
<feature type="signal peptide" evidence="2">
    <location>
        <begin position="1"/>
        <end position="47"/>
    </location>
</feature>
<organism evidence="3 4">
    <name type="scientific">Zootermopsis nevadensis</name>
    <name type="common">Dampwood termite</name>
    <dbReference type="NCBI Taxonomy" id="136037"/>
    <lineage>
        <taxon>Eukaryota</taxon>
        <taxon>Metazoa</taxon>
        <taxon>Ecdysozoa</taxon>
        <taxon>Arthropoda</taxon>
        <taxon>Hexapoda</taxon>
        <taxon>Insecta</taxon>
        <taxon>Pterygota</taxon>
        <taxon>Neoptera</taxon>
        <taxon>Polyneoptera</taxon>
        <taxon>Dictyoptera</taxon>
        <taxon>Blattodea</taxon>
        <taxon>Blattoidea</taxon>
        <taxon>Termitoidae</taxon>
        <taxon>Termopsidae</taxon>
        <taxon>Zootermopsis</taxon>
    </lineage>
</organism>
<evidence type="ECO:0000313" key="4">
    <source>
        <dbReference type="Proteomes" id="UP000027135"/>
    </source>
</evidence>
<evidence type="ECO:0000313" key="3">
    <source>
        <dbReference type="EMBL" id="KDR13067.1"/>
    </source>
</evidence>
<feature type="chain" id="PRO_5001648211" evidence="2">
    <location>
        <begin position="48"/>
        <end position="168"/>
    </location>
</feature>
<evidence type="ECO:0000256" key="2">
    <source>
        <dbReference type="SAM" id="SignalP"/>
    </source>
</evidence>
<gene>
    <name evidence="3" type="ORF">L798_12657</name>
</gene>
<keyword evidence="4" id="KW-1185">Reference proteome</keyword>